<evidence type="ECO:0000256" key="11">
    <source>
        <dbReference type="PROSITE-ProRule" id="PRU00042"/>
    </source>
</evidence>
<evidence type="ECO:0000259" key="12">
    <source>
        <dbReference type="PROSITE" id="PS50157"/>
    </source>
</evidence>
<name>A0A0S4MMG1_ECHMU</name>
<evidence type="ECO:0000256" key="7">
    <source>
        <dbReference type="ARBA" id="ARBA00023015"/>
    </source>
</evidence>
<evidence type="ECO:0000256" key="9">
    <source>
        <dbReference type="ARBA" id="ARBA00023163"/>
    </source>
</evidence>
<dbReference type="EMBL" id="LN902848">
    <property type="protein sequence ID" value="CUT99813.1"/>
    <property type="molecule type" value="Genomic_DNA"/>
</dbReference>
<dbReference type="Proteomes" id="UP000017246">
    <property type="component" value="Unassembled WGS sequence"/>
</dbReference>
<reference evidence="13" key="1">
    <citation type="journal article" date="2013" name="Nature">
        <title>The genomes of four tapeworm species reveal adaptations to parasitism.</title>
        <authorList>
            <person name="Tsai I.J."/>
            <person name="Zarowiecki M."/>
            <person name="Holroyd N."/>
            <person name="Garciarrubio A."/>
            <person name="Sanchez-Flores A."/>
            <person name="Brooks K.L."/>
            <person name="Tracey A."/>
            <person name="Bobes R.J."/>
            <person name="Fragoso G."/>
            <person name="Sciutto E."/>
            <person name="Aslett M."/>
            <person name="Beasley H."/>
            <person name="Bennett H.M."/>
            <person name="Cai J."/>
            <person name="Camicia F."/>
            <person name="Clark R."/>
            <person name="Cucher M."/>
            <person name="De Silva N."/>
            <person name="Day T.A."/>
            <person name="Deplazes P."/>
            <person name="Estrada K."/>
            <person name="Fernandez C."/>
            <person name="Holland P.W."/>
            <person name="Hou J."/>
            <person name="Hu S."/>
            <person name="Huckvale T."/>
            <person name="Hung S.S."/>
            <person name="Kamenetzky L."/>
            <person name="Keane J.A."/>
            <person name="Kiss F."/>
            <person name="Koziol U."/>
            <person name="Lambert O."/>
            <person name="Liu K."/>
            <person name="Luo X."/>
            <person name="Luo Y."/>
            <person name="Macchiaroli N."/>
            <person name="Nichol S."/>
            <person name="Paps J."/>
            <person name="Parkinson J."/>
            <person name="Pouchkina-Stantcheva N."/>
            <person name="Riddiford N."/>
            <person name="Rosenzvit M."/>
            <person name="Salinas G."/>
            <person name="Wasmuth J.D."/>
            <person name="Zamanian M."/>
            <person name="Zheng Y."/>
            <person name="Cai X."/>
            <person name="Soberon X."/>
            <person name="Olson P.D."/>
            <person name="Laclette J.P."/>
            <person name="Brehm K."/>
            <person name="Berriman M."/>
            <person name="Garciarrubio A."/>
            <person name="Bobes R.J."/>
            <person name="Fragoso G."/>
            <person name="Sanchez-Flores A."/>
            <person name="Estrada K."/>
            <person name="Cevallos M.A."/>
            <person name="Morett E."/>
            <person name="Gonzalez V."/>
            <person name="Portillo T."/>
            <person name="Ochoa-Leyva A."/>
            <person name="Jose M.V."/>
            <person name="Sciutto E."/>
            <person name="Landa A."/>
            <person name="Jimenez L."/>
            <person name="Valdes V."/>
            <person name="Carrero J.C."/>
            <person name="Larralde C."/>
            <person name="Morales-Montor J."/>
            <person name="Limon-Lason J."/>
            <person name="Soberon X."/>
            <person name="Laclette J.P."/>
        </authorList>
    </citation>
    <scope>NUCLEOTIDE SEQUENCE [LARGE SCALE GENOMIC DNA]</scope>
</reference>
<keyword evidence="6" id="KW-0862">Zinc</keyword>
<dbReference type="SMART" id="SM00355">
    <property type="entry name" value="ZnF_C2H2"/>
    <property type="match status" value="3"/>
</dbReference>
<dbReference type="FunFam" id="3.30.160.60:FF:000093">
    <property type="entry name" value="zinc finger protein 668 isoform X1"/>
    <property type="match status" value="1"/>
</dbReference>
<keyword evidence="3" id="KW-0479">Metal-binding</keyword>
<reference evidence="13" key="2">
    <citation type="submission" date="2015-11" db="EMBL/GenBank/DDBJ databases">
        <authorList>
            <person name="Zhang Y."/>
            <person name="Guo Z."/>
        </authorList>
    </citation>
    <scope>NUCLEOTIDE SEQUENCE</scope>
</reference>
<dbReference type="AlphaFoldDB" id="A0A0S4MMG1"/>
<dbReference type="InterPro" id="IPR036236">
    <property type="entry name" value="Znf_C2H2_sf"/>
</dbReference>
<feature type="domain" description="C2H2-type" evidence="12">
    <location>
        <begin position="85"/>
        <end position="113"/>
    </location>
</feature>
<dbReference type="PROSITE" id="PS50157">
    <property type="entry name" value="ZINC_FINGER_C2H2_2"/>
    <property type="match status" value="2"/>
</dbReference>
<keyword evidence="4" id="KW-0677">Repeat</keyword>
<dbReference type="STRING" id="6211.A0A0S4MMG1"/>
<evidence type="ECO:0000256" key="10">
    <source>
        <dbReference type="ARBA" id="ARBA00023242"/>
    </source>
</evidence>
<evidence type="ECO:0000256" key="1">
    <source>
        <dbReference type="ARBA" id="ARBA00004123"/>
    </source>
</evidence>
<evidence type="ECO:0000256" key="4">
    <source>
        <dbReference type="ARBA" id="ARBA00022737"/>
    </source>
</evidence>
<dbReference type="Gene3D" id="3.30.160.60">
    <property type="entry name" value="Classic Zinc Finger"/>
    <property type="match status" value="3"/>
</dbReference>
<evidence type="ECO:0000256" key="3">
    <source>
        <dbReference type="ARBA" id="ARBA00022723"/>
    </source>
</evidence>
<evidence type="ECO:0000256" key="5">
    <source>
        <dbReference type="ARBA" id="ARBA00022771"/>
    </source>
</evidence>
<dbReference type="GO" id="GO:0003677">
    <property type="term" value="F:DNA binding"/>
    <property type="evidence" value="ECO:0007669"/>
    <property type="project" value="UniProtKB-KW"/>
</dbReference>
<organism evidence="13 14">
    <name type="scientific">Echinococcus multilocularis</name>
    <name type="common">Fox tapeworm</name>
    <dbReference type="NCBI Taxonomy" id="6211"/>
    <lineage>
        <taxon>Eukaryota</taxon>
        <taxon>Metazoa</taxon>
        <taxon>Spiralia</taxon>
        <taxon>Lophotrochozoa</taxon>
        <taxon>Platyhelminthes</taxon>
        <taxon>Cestoda</taxon>
        <taxon>Eucestoda</taxon>
        <taxon>Cyclophyllidea</taxon>
        <taxon>Taeniidae</taxon>
        <taxon>Echinococcus</taxon>
    </lineage>
</organism>
<comment type="subcellular location">
    <subcellularLocation>
        <location evidence="1">Nucleus</location>
    </subcellularLocation>
</comment>
<keyword evidence="9" id="KW-0804">Transcription</keyword>
<evidence type="ECO:0000256" key="2">
    <source>
        <dbReference type="ARBA" id="ARBA00006991"/>
    </source>
</evidence>
<evidence type="ECO:0000256" key="8">
    <source>
        <dbReference type="ARBA" id="ARBA00023125"/>
    </source>
</evidence>
<dbReference type="GO" id="GO:0008270">
    <property type="term" value="F:zinc ion binding"/>
    <property type="evidence" value="ECO:0007669"/>
    <property type="project" value="UniProtKB-KW"/>
</dbReference>
<sequence>MYSEFMETFGLQNQLDRHLMEFHDVPLKCRECLMNFSSKKLLDAHFSLNHGDGVINYCNECERLFSSVTSLRRHDRVVHQKVRPHVCAHCNKAFGQSSSLKIHLQRMHPGADSA</sequence>
<dbReference type="PANTHER" id="PTHR24379">
    <property type="entry name" value="KRAB AND ZINC FINGER DOMAIN-CONTAINING"/>
    <property type="match status" value="1"/>
</dbReference>
<dbReference type="Pfam" id="PF00096">
    <property type="entry name" value="zf-C2H2"/>
    <property type="match status" value="1"/>
</dbReference>
<dbReference type="PANTHER" id="PTHR24379:SF121">
    <property type="entry name" value="C2H2-TYPE DOMAIN-CONTAINING PROTEIN"/>
    <property type="match status" value="1"/>
</dbReference>
<dbReference type="InterPro" id="IPR013087">
    <property type="entry name" value="Znf_C2H2_type"/>
</dbReference>
<keyword evidence="10" id="KW-0539">Nucleus</keyword>
<dbReference type="OrthoDB" id="6225450at2759"/>
<evidence type="ECO:0000313" key="13">
    <source>
        <dbReference type="EMBL" id="CUT99813.1"/>
    </source>
</evidence>
<evidence type="ECO:0000313" key="14">
    <source>
        <dbReference type="Proteomes" id="UP000017246"/>
    </source>
</evidence>
<dbReference type="GO" id="GO:0005634">
    <property type="term" value="C:nucleus"/>
    <property type="evidence" value="ECO:0007669"/>
    <property type="project" value="UniProtKB-SubCell"/>
</dbReference>
<comment type="similarity">
    <text evidence="2">Belongs to the krueppel C2H2-type zinc-finger protein family.</text>
</comment>
<protein>
    <submittedName>
        <fullName evidence="13">Zinc finger protein 672</fullName>
    </submittedName>
</protein>
<accession>A0A0S4MMG1</accession>
<dbReference type="SUPFAM" id="SSF57667">
    <property type="entry name" value="beta-beta-alpha zinc fingers"/>
    <property type="match status" value="2"/>
</dbReference>
<keyword evidence="8" id="KW-0238">DNA-binding</keyword>
<proteinExistence type="inferred from homology"/>
<dbReference type="PROSITE" id="PS00028">
    <property type="entry name" value="ZINC_FINGER_C2H2_1"/>
    <property type="match status" value="2"/>
</dbReference>
<keyword evidence="5 11" id="KW-0863">Zinc-finger</keyword>
<evidence type="ECO:0000256" key="6">
    <source>
        <dbReference type="ARBA" id="ARBA00022833"/>
    </source>
</evidence>
<keyword evidence="7" id="KW-0805">Transcription regulation</keyword>
<feature type="domain" description="C2H2-type" evidence="12">
    <location>
        <begin position="56"/>
        <end position="84"/>
    </location>
</feature>
<keyword evidence="14" id="KW-1185">Reference proteome</keyword>